<evidence type="ECO:0000313" key="2">
    <source>
        <dbReference type="Proteomes" id="UP001154329"/>
    </source>
</evidence>
<gene>
    <name evidence="1" type="ORF">APHIGO_LOCUS4589</name>
</gene>
<accession>A0A9P0IYH5</accession>
<reference evidence="1" key="1">
    <citation type="submission" date="2022-02" db="EMBL/GenBank/DDBJ databases">
        <authorList>
            <person name="King R."/>
        </authorList>
    </citation>
    <scope>NUCLEOTIDE SEQUENCE</scope>
</reference>
<protein>
    <submittedName>
        <fullName evidence="1">Uncharacterized protein</fullName>
    </submittedName>
</protein>
<proteinExistence type="predicted"/>
<organism evidence="1 2">
    <name type="scientific">Aphis gossypii</name>
    <name type="common">Cotton aphid</name>
    <dbReference type="NCBI Taxonomy" id="80765"/>
    <lineage>
        <taxon>Eukaryota</taxon>
        <taxon>Metazoa</taxon>
        <taxon>Ecdysozoa</taxon>
        <taxon>Arthropoda</taxon>
        <taxon>Hexapoda</taxon>
        <taxon>Insecta</taxon>
        <taxon>Pterygota</taxon>
        <taxon>Neoptera</taxon>
        <taxon>Paraneoptera</taxon>
        <taxon>Hemiptera</taxon>
        <taxon>Sternorrhyncha</taxon>
        <taxon>Aphidomorpha</taxon>
        <taxon>Aphidoidea</taxon>
        <taxon>Aphididae</taxon>
        <taxon>Aphidini</taxon>
        <taxon>Aphis</taxon>
        <taxon>Aphis</taxon>
    </lineage>
</organism>
<reference evidence="1" key="2">
    <citation type="submission" date="2022-10" db="EMBL/GenBank/DDBJ databases">
        <authorList>
            <consortium name="ENA_rothamsted_submissions"/>
            <consortium name="culmorum"/>
            <person name="King R."/>
        </authorList>
    </citation>
    <scope>NUCLEOTIDE SEQUENCE</scope>
</reference>
<dbReference type="Proteomes" id="UP001154329">
    <property type="component" value="Chromosome 2"/>
</dbReference>
<name>A0A9P0IYH5_APHGO</name>
<keyword evidence="2" id="KW-1185">Reference proteome</keyword>
<dbReference type="EMBL" id="OU899035">
    <property type="protein sequence ID" value="CAH1721928.1"/>
    <property type="molecule type" value="Genomic_DNA"/>
</dbReference>
<sequence length="174" mass="18873">MFKILREKKIMYTLGMPSMWPTAEDPLSINFRSSYGSTSRSSSPSTQVMRSLTGGVCSSTDATYFITAPCRTGKLRDKVAFPPPLPSITGLLAFGYLSRAKAVCVFAKRSSLTHRRVRSPPCAVFAPANRVGRLRTLVLSTSRSSSTRCDCCHQRCALTSYIAGCTIVGTGPAF</sequence>
<evidence type="ECO:0000313" key="1">
    <source>
        <dbReference type="EMBL" id="CAH1721928.1"/>
    </source>
</evidence>
<dbReference type="AlphaFoldDB" id="A0A9P0IYH5"/>